<proteinExistence type="predicted"/>
<evidence type="ECO:0000313" key="1">
    <source>
        <dbReference type="EMBL" id="DAD85830.1"/>
    </source>
</evidence>
<protein>
    <submittedName>
        <fullName evidence="1">Uncharacterized protein</fullName>
    </submittedName>
</protein>
<sequence>MSKVKFTTTIDQDILEKAKIQAIKEKTSVAKIIEKLLTEYLSNKSEG</sequence>
<reference evidence="1" key="1">
    <citation type="journal article" date="2021" name="Proc. Natl. Acad. Sci. U.S.A.">
        <title>A Catalog of Tens of Thousands of Viruses from Human Metagenomes Reveals Hidden Associations with Chronic Diseases.</title>
        <authorList>
            <person name="Tisza M.J."/>
            <person name="Buck C.B."/>
        </authorList>
    </citation>
    <scope>NUCLEOTIDE SEQUENCE</scope>
    <source>
        <strain evidence="1">CtDEu7</strain>
    </source>
</reference>
<dbReference type="InterPro" id="IPR045944">
    <property type="entry name" value="DUF6364"/>
</dbReference>
<dbReference type="InterPro" id="IPR013321">
    <property type="entry name" value="Arc_rbn_hlx_hlx"/>
</dbReference>
<dbReference type="Gene3D" id="1.10.1220.10">
    <property type="entry name" value="Met repressor-like"/>
    <property type="match status" value="1"/>
</dbReference>
<dbReference type="GO" id="GO:0006355">
    <property type="term" value="P:regulation of DNA-templated transcription"/>
    <property type="evidence" value="ECO:0007669"/>
    <property type="project" value="InterPro"/>
</dbReference>
<accession>A0A8S5MU26</accession>
<name>A0A8S5MU26_9VIRU</name>
<dbReference type="EMBL" id="BK014988">
    <property type="protein sequence ID" value="DAD85830.1"/>
    <property type="molecule type" value="Genomic_DNA"/>
</dbReference>
<dbReference type="Pfam" id="PF19891">
    <property type="entry name" value="DUF6364"/>
    <property type="match status" value="1"/>
</dbReference>
<organism evidence="1">
    <name type="scientific">Inoviridae sp. ctDEu7</name>
    <dbReference type="NCBI Taxonomy" id="2826759"/>
    <lineage>
        <taxon>Viruses</taxon>
        <taxon>Monodnaviria</taxon>
        <taxon>Loebvirae</taxon>
        <taxon>Hofneiviricota</taxon>
        <taxon>Faserviricetes</taxon>
        <taxon>Tubulavirales</taxon>
        <taxon>Inoviridae</taxon>
    </lineage>
</organism>